<evidence type="ECO:0000313" key="2">
    <source>
        <dbReference type="EMBL" id="MFC3154648.1"/>
    </source>
</evidence>
<dbReference type="SUPFAM" id="SSF81324">
    <property type="entry name" value="Voltage-gated potassium channels"/>
    <property type="match status" value="1"/>
</dbReference>
<proteinExistence type="predicted"/>
<keyword evidence="3" id="KW-1185">Reference proteome</keyword>
<feature type="transmembrane region" description="Helical" evidence="1">
    <location>
        <begin position="60"/>
        <end position="79"/>
    </location>
</feature>
<organism evidence="2 3">
    <name type="scientific">Gilvimarinus japonicus</name>
    <dbReference type="NCBI Taxonomy" id="1796469"/>
    <lineage>
        <taxon>Bacteria</taxon>
        <taxon>Pseudomonadati</taxon>
        <taxon>Pseudomonadota</taxon>
        <taxon>Gammaproteobacteria</taxon>
        <taxon>Cellvibrionales</taxon>
        <taxon>Cellvibrionaceae</taxon>
        <taxon>Gilvimarinus</taxon>
    </lineage>
</organism>
<dbReference type="RefSeq" id="WP_382415019.1">
    <property type="nucleotide sequence ID" value="NZ_AP031500.1"/>
</dbReference>
<reference evidence="3" key="1">
    <citation type="journal article" date="2019" name="Int. J. Syst. Evol. Microbiol.">
        <title>The Global Catalogue of Microorganisms (GCM) 10K type strain sequencing project: providing services to taxonomists for standard genome sequencing and annotation.</title>
        <authorList>
            <consortium name="The Broad Institute Genomics Platform"/>
            <consortium name="The Broad Institute Genome Sequencing Center for Infectious Disease"/>
            <person name="Wu L."/>
            <person name="Ma J."/>
        </authorList>
    </citation>
    <scope>NUCLEOTIDE SEQUENCE [LARGE SCALE GENOMIC DNA]</scope>
    <source>
        <strain evidence="3">KCTC 52141</strain>
    </source>
</reference>
<evidence type="ECO:0008006" key="4">
    <source>
        <dbReference type="Google" id="ProtNLM"/>
    </source>
</evidence>
<keyword evidence="1" id="KW-1133">Transmembrane helix</keyword>
<dbReference type="EMBL" id="JBHRTL010000006">
    <property type="protein sequence ID" value="MFC3154648.1"/>
    <property type="molecule type" value="Genomic_DNA"/>
</dbReference>
<evidence type="ECO:0000313" key="3">
    <source>
        <dbReference type="Proteomes" id="UP001595548"/>
    </source>
</evidence>
<protein>
    <recommendedName>
        <fullName evidence="4">Potassium channel domain-containing protein</fullName>
    </recommendedName>
</protein>
<comment type="caution">
    <text evidence="2">The sequence shown here is derived from an EMBL/GenBank/DDBJ whole genome shotgun (WGS) entry which is preliminary data.</text>
</comment>
<accession>A0ABV7HPM4</accession>
<sequence length="326" mass="36027">MTTLSVAQVALGFAVILFTLFDAFVTILSLRGGGPATSFISRKIWRLMLVMHRAKPSHKLLSVSGPVLMVLVVLFWYGMLNVGWFLIFHSADTNIINSNSLTSASGLETLYFTGVTLSGLGYGDFTASGFPWTLYSTAAVSTATLLTSLGLSYIISVVPVALEKRQLAHQINSVVSDQSTLIKRLREPSDVAFIWEKLFSIQLNGTKFSTKYGAYPVVAYFHASEAVSSFSLAYLKASDILFYIANHPSPELRPPVTAVATIKHLITSHSKNLEHIIDKREPALNVRSERYEPLAVITELSSADFSWEEYQKLRDVLVTACLYDGW</sequence>
<gene>
    <name evidence="2" type="ORF">ACFOEB_05480</name>
</gene>
<evidence type="ECO:0000256" key="1">
    <source>
        <dbReference type="SAM" id="Phobius"/>
    </source>
</evidence>
<feature type="transmembrane region" description="Helical" evidence="1">
    <location>
        <begin position="6"/>
        <end position="30"/>
    </location>
</feature>
<dbReference type="Gene3D" id="1.10.287.70">
    <property type="match status" value="1"/>
</dbReference>
<feature type="transmembrane region" description="Helical" evidence="1">
    <location>
        <begin position="138"/>
        <end position="162"/>
    </location>
</feature>
<dbReference type="Proteomes" id="UP001595548">
    <property type="component" value="Unassembled WGS sequence"/>
</dbReference>
<name>A0ABV7HPM4_9GAMM</name>
<keyword evidence="1" id="KW-0812">Transmembrane</keyword>
<keyword evidence="1" id="KW-0472">Membrane</keyword>